<gene>
    <name evidence="1" type="ORF">O3P16_07700</name>
</gene>
<comment type="caution">
    <text evidence="1">The sequence shown here is derived from an EMBL/GenBank/DDBJ whole genome shotgun (WGS) entry which is preliminary data.</text>
</comment>
<dbReference type="EMBL" id="JAQGEF010000007">
    <property type="protein sequence ID" value="MDA3614687.1"/>
    <property type="molecule type" value="Genomic_DNA"/>
</dbReference>
<keyword evidence="2" id="KW-1185">Reference proteome</keyword>
<dbReference type="Proteomes" id="UP001210231">
    <property type="component" value="Unassembled WGS sequence"/>
</dbReference>
<protein>
    <recommendedName>
        <fullName evidence="3">NUMOD4 domain-containing protein</fullName>
    </recommendedName>
</protein>
<evidence type="ECO:0008006" key="3">
    <source>
        <dbReference type="Google" id="ProtNLM"/>
    </source>
</evidence>
<sequence>MTKEEAIKEAWGELNIYISGHINNNGWLDIKPTQYSRIYDKVDILKFSNHKHSIRPKRLSGIENNNGWIKIESEADLKAIHNVNKSNSNKLYVV</sequence>
<organism evidence="1 2">
    <name type="scientific">Polluticaenibacter yanchengensis</name>
    <dbReference type="NCBI Taxonomy" id="3014562"/>
    <lineage>
        <taxon>Bacteria</taxon>
        <taxon>Pseudomonadati</taxon>
        <taxon>Bacteroidota</taxon>
        <taxon>Chitinophagia</taxon>
        <taxon>Chitinophagales</taxon>
        <taxon>Chitinophagaceae</taxon>
        <taxon>Polluticaenibacter</taxon>
    </lineage>
</organism>
<accession>A0ABT4UIL4</accession>
<reference evidence="1 2" key="1">
    <citation type="submission" date="2022-12" db="EMBL/GenBank/DDBJ databases">
        <title>Chitinophagaceae gen. sp. nov., a new member of the family Chitinophagaceae, isolated from soil in a chemical factory.</title>
        <authorList>
            <person name="Ke Z."/>
        </authorList>
    </citation>
    <scope>NUCLEOTIDE SEQUENCE [LARGE SCALE GENOMIC DNA]</scope>
    <source>
        <strain evidence="1 2">LY-5</strain>
    </source>
</reference>
<evidence type="ECO:0000313" key="1">
    <source>
        <dbReference type="EMBL" id="MDA3614687.1"/>
    </source>
</evidence>
<dbReference type="RefSeq" id="WP_407031012.1">
    <property type="nucleotide sequence ID" value="NZ_JAQGEF010000007.1"/>
</dbReference>
<proteinExistence type="predicted"/>
<name>A0ABT4UIL4_9BACT</name>
<evidence type="ECO:0000313" key="2">
    <source>
        <dbReference type="Proteomes" id="UP001210231"/>
    </source>
</evidence>